<comment type="caution">
    <text evidence="2">The sequence shown here is derived from an EMBL/GenBank/DDBJ whole genome shotgun (WGS) entry which is preliminary data.</text>
</comment>
<dbReference type="Proteomes" id="UP000634780">
    <property type="component" value="Unassembled WGS sequence"/>
</dbReference>
<protein>
    <submittedName>
        <fullName evidence="2">Uncharacterized protein</fullName>
    </submittedName>
</protein>
<keyword evidence="3" id="KW-1185">Reference proteome</keyword>
<accession>A0ABS0XIG1</accession>
<feature type="signal peptide" evidence="1">
    <location>
        <begin position="1"/>
        <end position="22"/>
    </location>
</feature>
<reference evidence="2 3" key="1">
    <citation type="submission" date="2020-12" db="EMBL/GenBank/DDBJ databases">
        <title>Streptomyces typhae sp. nov., a novel endophytic actinomycete isolated from the root of cattail pollen (Typha angustifolia L.).</title>
        <authorList>
            <person name="Peng C."/>
            <person name="Liu C."/>
        </authorList>
    </citation>
    <scope>NUCLEOTIDE SEQUENCE [LARGE SCALE GENOMIC DNA]</scope>
    <source>
        <strain evidence="2 3">JCM 4753</strain>
    </source>
</reference>
<proteinExistence type="predicted"/>
<dbReference type="RefSeq" id="WP_190113798.1">
    <property type="nucleotide sequence ID" value="NZ_BMVR01000001.1"/>
</dbReference>
<evidence type="ECO:0000313" key="3">
    <source>
        <dbReference type="Proteomes" id="UP000634780"/>
    </source>
</evidence>
<gene>
    <name evidence="2" type="ORF">JGB26_39095</name>
</gene>
<evidence type="ECO:0000313" key="2">
    <source>
        <dbReference type="EMBL" id="MBJ3813003.1"/>
    </source>
</evidence>
<sequence>MSERTGAKIVLALALATLVALTGVSTGALDDLDASPRDGRRQFVFDGTRLSVVVHGDGRARLRYGKKNEVTVTRKLTGAAAKKGNSSWSLEDQVLRLFARCTGIAINCSVEYVVHLPPDVDVFVSASPGVTIMDLNGAQQTCDVEV</sequence>
<feature type="chain" id="PRO_5047055995" evidence="1">
    <location>
        <begin position="23"/>
        <end position="146"/>
    </location>
</feature>
<name>A0ABS0XIG1_9ACTN</name>
<organism evidence="2 3">
    <name type="scientific">Streptomyces flavofungini</name>
    <dbReference type="NCBI Taxonomy" id="68200"/>
    <lineage>
        <taxon>Bacteria</taxon>
        <taxon>Bacillati</taxon>
        <taxon>Actinomycetota</taxon>
        <taxon>Actinomycetes</taxon>
        <taxon>Kitasatosporales</taxon>
        <taxon>Streptomycetaceae</taxon>
        <taxon>Streptomyces</taxon>
    </lineage>
</organism>
<evidence type="ECO:0000256" key="1">
    <source>
        <dbReference type="SAM" id="SignalP"/>
    </source>
</evidence>
<dbReference type="EMBL" id="JAEKOZ010000047">
    <property type="protein sequence ID" value="MBJ3813003.1"/>
    <property type="molecule type" value="Genomic_DNA"/>
</dbReference>
<keyword evidence="1" id="KW-0732">Signal</keyword>